<dbReference type="Gene3D" id="2.30.30.40">
    <property type="entry name" value="SH3 Domains"/>
    <property type="match status" value="1"/>
</dbReference>
<keyword evidence="3" id="KW-1185">Reference proteome</keyword>
<dbReference type="EMBL" id="FYEK01000077">
    <property type="protein sequence ID" value="SNB75616.1"/>
    <property type="molecule type" value="Genomic_DNA"/>
</dbReference>
<feature type="domain" description="SH3b" evidence="1">
    <location>
        <begin position="76"/>
        <end position="132"/>
    </location>
</feature>
<protein>
    <submittedName>
        <fullName evidence="2">SH3 domain-containing protein</fullName>
    </submittedName>
</protein>
<proteinExistence type="predicted"/>
<reference evidence="3" key="1">
    <citation type="submission" date="2017-06" db="EMBL/GenBank/DDBJ databases">
        <authorList>
            <person name="Varghese N."/>
            <person name="Submissions S."/>
        </authorList>
    </citation>
    <scope>NUCLEOTIDE SEQUENCE [LARGE SCALE GENOMIC DNA]</scope>
    <source>
        <strain evidence="3">JAD2</strain>
    </source>
</reference>
<dbReference type="AlphaFoldDB" id="A0A212RSQ1"/>
<accession>A0A212RSQ1</accession>
<dbReference type="InterPro" id="IPR003646">
    <property type="entry name" value="SH3-like_bac-type"/>
</dbReference>
<sequence>MRRGLPILLVGLFLFSLGAGLAQLRPAARSAPPTQPARLILITRTPQPGGTPAPSLPLTPTPEGRWMRVAGTGGLGLRLREGPGLNHPTVAVLPEGTRLWVFPEPQEADGLRWYRARTAEGGMEGWVAEPYLTPEPLSSP</sequence>
<dbReference type="Proteomes" id="UP000197025">
    <property type="component" value="Unassembled WGS sequence"/>
</dbReference>
<evidence type="ECO:0000313" key="2">
    <source>
        <dbReference type="EMBL" id="SNB75616.1"/>
    </source>
</evidence>
<dbReference type="InParanoid" id="A0A212RSQ1"/>
<evidence type="ECO:0000313" key="3">
    <source>
        <dbReference type="Proteomes" id="UP000197025"/>
    </source>
</evidence>
<gene>
    <name evidence="2" type="ORF">SAMN02746019_00020100</name>
</gene>
<organism evidence="2 3">
    <name type="scientific">Thermoflexus hugenholtzii JAD2</name>
    <dbReference type="NCBI Taxonomy" id="877466"/>
    <lineage>
        <taxon>Bacteria</taxon>
        <taxon>Bacillati</taxon>
        <taxon>Chloroflexota</taxon>
        <taxon>Thermoflexia</taxon>
        <taxon>Thermoflexales</taxon>
        <taxon>Thermoflexaceae</taxon>
        <taxon>Thermoflexus</taxon>
    </lineage>
</organism>
<name>A0A212RSQ1_9CHLR</name>
<dbReference type="RefSeq" id="WP_088572442.1">
    <property type="nucleotide sequence ID" value="NZ_FYEK01000077.1"/>
</dbReference>
<dbReference type="Pfam" id="PF08239">
    <property type="entry name" value="SH3_3"/>
    <property type="match status" value="1"/>
</dbReference>
<evidence type="ECO:0000259" key="1">
    <source>
        <dbReference type="Pfam" id="PF08239"/>
    </source>
</evidence>